<feature type="region of interest" description="Disordered" evidence="1">
    <location>
        <begin position="105"/>
        <end position="155"/>
    </location>
</feature>
<reference evidence="2 3" key="1">
    <citation type="submission" date="2022-11" db="EMBL/GenBank/DDBJ databases">
        <title>Minimal conservation of predation-associated metabolite biosynthetic gene clusters underscores biosynthetic potential of Myxococcota including descriptions for ten novel species: Archangium lansinium sp. nov., Myxococcus landrumus sp. nov., Nannocystis bai.</title>
        <authorList>
            <person name="Ahearne A."/>
            <person name="Stevens C."/>
            <person name="Dowd S."/>
        </authorList>
    </citation>
    <scope>NUCLEOTIDE SEQUENCE [LARGE SCALE GENOMIC DNA]</scope>
    <source>
        <strain evidence="2 3">RJM3</strain>
    </source>
</reference>
<dbReference type="EMBL" id="JAQNDO010000001">
    <property type="protein sequence ID" value="MDC0746842.1"/>
    <property type="molecule type" value="Genomic_DNA"/>
</dbReference>
<evidence type="ECO:0000256" key="1">
    <source>
        <dbReference type="SAM" id="MobiDB-lite"/>
    </source>
</evidence>
<proteinExistence type="predicted"/>
<feature type="compositionally biased region" description="Polar residues" evidence="1">
    <location>
        <begin position="117"/>
        <end position="127"/>
    </location>
</feature>
<dbReference type="Proteomes" id="UP001221411">
    <property type="component" value="Unassembled WGS sequence"/>
</dbReference>
<gene>
    <name evidence="2" type="ORF">POL67_36275</name>
</gene>
<organism evidence="2 3">
    <name type="scientific">Polyangium mundeleinium</name>
    <dbReference type="NCBI Taxonomy" id="2995306"/>
    <lineage>
        <taxon>Bacteria</taxon>
        <taxon>Pseudomonadati</taxon>
        <taxon>Myxococcota</taxon>
        <taxon>Polyangia</taxon>
        <taxon>Polyangiales</taxon>
        <taxon>Polyangiaceae</taxon>
        <taxon>Polyangium</taxon>
    </lineage>
</organism>
<accession>A0ABT5F003</accession>
<evidence type="ECO:0000313" key="3">
    <source>
        <dbReference type="Proteomes" id="UP001221411"/>
    </source>
</evidence>
<keyword evidence="3" id="KW-1185">Reference proteome</keyword>
<evidence type="ECO:0000313" key="2">
    <source>
        <dbReference type="EMBL" id="MDC0746842.1"/>
    </source>
</evidence>
<name>A0ABT5F003_9BACT</name>
<dbReference type="RefSeq" id="WP_271925210.1">
    <property type="nucleotide sequence ID" value="NZ_JAQNDO010000001.1"/>
</dbReference>
<comment type="caution">
    <text evidence="2">The sequence shown here is derived from an EMBL/GenBank/DDBJ whole genome shotgun (WGS) entry which is preliminary data.</text>
</comment>
<protein>
    <submittedName>
        <fullName evidence="2">Uncharacterized protein</fullName>
    </submittedName>
</protein>
<sequence>MLNGPFADNTTLEVVLQGNVVGYVFACPPSLRDERVHQEQRWVLYEGALPLPPTGIVLRTPITLREPVTTLADWNATWPGLWRKGAHYVKVYSASYDSIRTAVPPPAPPLSDARSAGMTTGVSLPTKRTSKALDGGTGERTEWGAEGGEQTDGDKRDQIDYRFQSGVPIATYDATTYGQIRGYVFGTAIPATSGYRTNMECWTLLPGYAPPGSRSGASQMPLEKVARDESGLVGVVTNPGQILPTTVNSLGTFQQFSSAVWKEGSTYVIATCAYLDAPPADP</sequence>